<dbReference type="EMBL" id="JH658846">
    <property type="protein sequence ID" value="EXL77419.1"/>
    <property type="molecule type" value="Genomic_DNA"/>
</dbReference>
<dbReference type="Proteomes" id="UP000030676">
    <property type="component" value="Unassembled WGS sequence"/>
</dbReference>
<name>X0IWR5_FUSOX</name>
<organism evidence="1">
    <name type="scientific">Fusarium oxysporum f. sp. conglutinans race 2 54008</name>
    <dbReference type="NCBI Taxonomy" id="1089457"/>
    <lineage>
        <taxon>Eukaryota</taxon>
        <taxon>Fungi</taxon>
        <taxon>Dikarya</taxon>
        <taxon>Ascomycota</taxon>
        <taxon>Pezizomycotina</taxon>
        <taxon>Sordariomycetes</taxon>
        <taxon>Hypocreomycetidae</taxon>
        <taxon>Hypocreales</taxon>
        <taxon>Nectriaceae</taxon>
        <taxon>Fusarium</taxon>
        <taxon>Fusarium oxysporum species complex</taxon>
    </lineage>
</organism>
<evidence type="ECO:0000313" key="1">
    <source>
        <dbReference type="EMBL" id="EXL77419.1"/>
    </source>
</evidence>
<accession>X0IWR5</accession>
<gene>
    <name evidence="1" type="ORF">FOPG_08186</name>
</gene>
<reference evidence="1" key="1">
    <citation type="submission" date="2011-11" db="EMBL/GenBank/DDBJ databases">
        <title>The Genome Sequence of Fusarium oxysporum PHW808.</title>
        <authorList>
            <consortium name="The Broad Institute Genome Sequencing Platform"/>
            <person name="Ma L.-J."/>
            <person name="Gale L.R."/>
            <person name="Schwartz D.C."/>
            <person name="Zhou S."/>
            <person name="Corby-Kistler H."/>
            <person name="Young S.K."/>
            <person name="Zeng Q."/>
            <person name="Gargeya S."/>
            <person name="Fitzgerald M."/>
            <person name="Haas B."/>
            <person name="Abouelleil A."/>
            <person name="Alvarado L."/>
            <person name="Arachchi H.M."/>
            <person name="Berlin A."/>
            <person name="Brown A."/>
            <person name="Chapman S.B."/>
            <person name="Chen Z."/>
            <person name="Dunbar C."/>
            <person name="Freedman E."/>
            <person name="Gearin G."/>
            <person name="Goldberg J."/>
            <person name="Griggs A."/>
            <person name="Gujja S."/>
            <person name="Heiman D."/>
            <person name="Howarth C."/>
            <person name="Larson L."/>
            <person name="Lui A."/>
            <person name="MacDonald P.J.P."/>
            <person name="Montmayeur A."/>
            <person name="Murphy C."/>
            <person name="Neiman D."/>
            <person name="Pearson M."/>
            <person name="Priest M."/>
            <person name="Roberts A."/>
            <person name="Saif S."/>
            <person name="Shea T."/>
            <person name="Shenoy N."/>
            <person name="Sisk P."/>
            <person name="Stolte C."/>
            <person name="Sykes S."/>
            <person name="Wortman J."/>
            <person name="Nusbaum C."/>
            <person name="Birren B."/>
        </authorList>
    </citation>
    <scope>NUCLEOTIDE SEQUENCE [LARGE SCALE GENOMIC DNA]</scope>
    <source>
        <strain evidence="1">54008</strain>
    </source>
</reference>
<reference evidence="1" key="2">
    <citation type="submission" date="2012-05" db="EMBL/GenBank/DDBJ databases">
        <title>The Genome Annotation of Fusarium oxysporum PHW808.</title>
        <authorList>
            <consortium name="The Broad Institute Genomics Platform"/>
            <person name="Ma L.-J."/>
            <person name="Corby-Kistler H."/>
            <person name="Broz K."/>
            <person name="Gale L.R."/>
            <person name="Jonkers W."/>
            <person name="O'Donnell K."/>
            <person name="Ploetz R."/>
            <person name="Steinberg C."/>
            <person name="Schwartz D.C."/>
            <person name="VanEtten H."/>
            <person name="Zhou S."/>
            <person name="Young S.K."/>
            <person name="Zeng Q."/>
            <person name="Gargeya S."/>
            <person name="Fitzgerald M."/>
            <person name="Abouelleil A."/>
            <person name="Alvarado L."/>
            <person name="Chapman S.B."/>
            <person name="Gainer-Dewar J."/>
            <person name="Goldberg J."/>
            <person name="Griggs A."/>
            <person name="Gujja S."/>
            <person name="Hansen M."/>
            <person name="Howarth C."/>
            <person name="Imamovic A."/>
            <person name="Ireland A."/>
            <person name="Larimer J."/>
            <person name="McCowan C."/>
            <person name="Murphy C."/>
            <person name="Pearson M."/>
            <person name="Poon T.W."/>
            <person name="Priest M."/>
            <person name="Roberts A."/>
            <person name="Saif S."/>
            <person name="Shea T."/>
            <person name="Sykes S."/>
            <person name="Wortman J."/>
            <person name="Nusbaum C."/>
            <person name="Birren B."/>
        </authorList>
    </citation>
    <scope>NUCLEOTIDE SEQUENCE</scope>
    <source>
        <strain evidence="1">54008</strain>
    </source>
</reference>
<protein>
    <recommendedName>
        <fullName evidence="2">NADP-dependent oxidoreductase domain-containing protein</fullName>
    </recommendedName>
</protein>
<proteinExistence type="predicted"/>
<dbReference type="AlphaFoldDB" id="X0IWR5"/>
<dbReference type="HOGENOM" id="CLU_3279549_0_0_1"/>
<evidence type="ECO:0008006" key="2">
    <source>
        <dbReference type="Google" id="ProtNLM"/>
    </source>
</evidence>
<sequence>MLDISSKAIGVSNFGQIELEEILQHGNVWLHKVSPVTLPWA</sequence>